<keyword evidence="1" id="KW-0472">Membrane</keyword>
<evidence type="ECO:0000313" key="2">
    <source>
        <dbReference type="EMBL" id="KKN13398.1"/>
    </source>
</evidence>
<sequence length="2116" mass="242176">MPANGLYQSLIVSEQSAKIGQIATITVKVKTAYGSNTKGIDHATAFPERNIYKSKIPLSTHAFNYPITSIRVEFIELVRSETETVIGYIIYSGDLVGEMFNVEFGVLYFKEDIDTMVIPDRADYISRVQSGEIWSVHSKKYYKVYINFNMVIADSGSDEHARMALDQASTYAIMDYMNQYTFAKTTADMIAEIGYTQQLTIESSIISAPALILGAWAVKGLQTSFTSMGVKLVLIQLAKAVVVGTIKEVFEEIVLDGFLETWGEKMMMQWTGNQELAFWFSTLLTSAREAMGGLRGTIQKSFNTKTNSKYSLSNWISNQFAVNPNSKNIARNKFIDYINSQKGKKDSKIDKIQSWKALFAMGAITMMASLITPLFMGGFFLTSLMGMMSITNAIDKVSGEAIGRYGTILNVDSLRNGKMGEIYKTNQMIKDVQSKSNIDSSYIDSDYAQKNGERVTAVNINLNPTLGAGSTSHLSDKFGQDFDILEAPSLLVASMVSLPSFAFYSEAEFNEVRIRKQRVETLSDSQGVLSNYKAAKQDLSTAQVYTRPSSDAAWIDPLWRWGDILLHFNIIDLNRLTNPDAKPISIDSALRQAGEALGMDRDRLRAAKIGDFIITPYYIYKFDKWGQVDMKVTVTSLKKDYSWATILERVSYPTELVLEDIINNNNFDERYALDSNPQIEMMYVDEMPMFESEVITGFEEGLGTLPAGLEKIGQNTFSSMKGYLSIKKASSHRFKGYFGRMFNTPGKARILNELYYTLINPVKNKFLLKYDLMTDGIIDIQKAKNMFKSFMDLKWKTDSKIQEKIDPKEMQTEWNEFIDEIFDTYFLAGFSPDGSYTINRIRTTIENRLTDTIFDYIMRKFINIDSKTNLRLINPNELASVIEDYLLSPIDDLVSDIGDIESTFLHKDTGRLSFVLELAETFFTTEQHSRMAHSFGLNTYHGAVLEAQVFFNELPVKVADLFLQFINKEKDYKEAIKIYKYADLVVNRYEAPIIADFNQKLLGDTVSEKKNLDKLMERLFGFKIKLDTPSKGRAPDLGVFDFMSLVLSSHIKNTWYESGKTQDIIEGITIDTLSAQILDSYAEVWRDYEDRFNHIHENDLYSPYTYQNQRSSAKEIFREIFSKKSLIDLLGKVNTKHAFIIKISDLINKYIDKSTTPITSTNDLVSYIEELFKNNNNFIFEVNLIKEYIWVDSIRQIEDQGDNFYKDLLNVFIENIEKLAKETLEGFQLMFGVNIEYYFDKDKNGNTLYITRDMLPPNAKYIKELDANNNAILADLTSEKLNEMFSIPKAMLFIAHDKDGNFIIINSEKINVLPKNIIEGYRHNPTGELIHNLILNRPGSRNLLFGRVQFSKFIPGHVKIRDKEWFIDFLSTTQHLKVRTEDSKLRWIQTARQKTAVNIYSLKYFTVFGYVTGNQFISTIQETRTNIIPTVPYSSYFPSATSLKKPKLGKLSYDLPSKISLEETYGREFVEKFFEIFESLFKPIGEAGTATVIPLVLNYLEILNGRQVPSIKGGKNINRFIPGPNIDQINLLISELFKTSGGFDIDSLLKFLWREDDGSFKYSQSQKMWIKNLFDKIMAYTTGSNQDLRKAQLELELFSQKTGYANNFDIGNDKYTKQEAKLASKVIELTNNLFGHFTVRLTFAKMVNYYIDTDGIGIKIQTRPSPQSMLQGENLNLDSFLKQLMHVGFISPTNRRQGVYLKSFRSNPVKSTFGFFFLSSTFRFSLIASEQTNNYDIQFPFGPLVIGDSQMIAQTLKAKGTNYVPVYNKLSQTLGDMFQDYYDIEYLKMNQFGSFIESQLNLFNFLKDKIIRKANFLLMTGNIQNYGQMKSIISLALTQLRQGVFDNVGNLRKDISSFLLESHNDRITLQLLEGFQIDITQKDLLSVEFKGWSVTKNLYSDDSFYSTIMSAYIKAQLKNIGGILEKIIKSEDLADGKVKLILIFSNSKKGYQTYNYKVAGYKKYIPRQPIEIDLSSTDYQVQLEYVAYMMNTFDCAFIMTEVSENLIESGNQKILDKMILAFNRNGLLRLEDLYSLSPDSTDEDTNQKPFQIIVNGYSFDALPYDMFEILYNNAWEYDFVFSHTTSSSNFFVYMKEKIYNNIEFLRILNLPISNPD</sequence>
<evidence type="ECO:0000256" key="1">
    <source>
        <dbReference type="SAM" id="Phobius"/>
    </source>
</evidence>
<keyword evidence="1" id="KW-1133">Transmembrane helix</keyword>
<protein>
    <submittedName>
        <fullName evidence="2">Uncharacterized protein</fullName>
    </submittedName>
</protein>
<proteinExistence type="predicted"/>
<feature type="transmembrane region" description="Helical" evidence="1">
    <location>
        <begin position="357"/>
        <end position="381"/>
    </location>
</feature>
<organism evidence="2">
    <name type="scientific">marine sediment metagenome</name>
    <dbReference type="NCBI Taxonomy" id="412755"/>
    <lineage>
        <taxon>unclassified sequences</taxon>
        <taxon>metagenomes</taxon>
        <taxon>ecological metagenomes</taxon>
    </lineage>
</organism>
<name>A0A0F9R7K6_9ZZZZ</name>
<gene>
    <name evidence="2" type="ORF">LCGC14_1006760</name>
</gene>
<comment type="caution">
    <text evidence="2">The sequence shown here is derived from an EMBL/GenBank/DDBJ whole genome shotgun (WGS) entry which is preliminary data.</text>
</comment>
<reference evidence="2" key="1">
    <citation type="journal article" date="2015" name="Nature">
        <title>Complex archaea that bridge the gap between prokaryotes and eukaryotes.</title>
        <authorList>
            <person name="Spang A."/>
            <person name="Saw J.H."/>
            <person name="Jorgensen S.L."/>
            <person name="Zaremba-Niedzwiedzka K."/>
            <person name="Martijn J."/>
            <person name="Lind A.E."/>
            <person name="van Eijk R."/>
            <person name="Schleper C."/>
            <person name="Guy L."/>
            <person name="Ettema T.J."/>
        </authorList>
    </citation>
    <scope>NUCLEOTIDE SEQUENCE</scope>
</reference>
<keyword evidence="1" id="KW-0812">Transmembrane</keyword>
<accession>A0A0F9R7K6</accession>
<dbReference type="EMBL" id="LAZR01003927">
    <property type="protein sequence ID" value="KKN13398.1"/>
    <property type="molecule type" value="Genomic_DNA"/>
</dbReference>